<dbReference type="EMBL" id="BAAAFA010000002">
    <property type="protein sequence ID" value="GAA0813204.1"/>
    <property type="molecule type" value="Genomic_DNA"/>
</dbReference>
<keyword evidence="1" id="KW-1133">Transmembrane helix</keyword>
<feature type="transmembrane region" description="Helical" evidence="1">
    <location>
        <begin position="54"/>
        <end position="73"/>
    </location>
</feature>
<accession>A0ABN1L482</accession>
<sequence length="352" mass="40804">MDVFGMPSHNERLRTLLDSTKQKTENATTQQCLSSVIEDAIAFDGPIEFNNTKVWLLSGLCLLVACFFGYLIAPKLNLDFIFYFVRTFNQCSPIIFALIMCGFFMWLGLTRNSRIDALSDEIYRKDLIVDAGMIPQKINGVEHAKKMAKVLNDFQRGNHYWNTEKLFNANFSGSEYSFAYQYYCFHYVTERREVVTSTDSEGRTTTRTVMTYVHSRRYGILFDFSFTKEIEIKTGTAIKSQQSFTPASIEFNKRYWVKCKDDKRASKFLKPTVVLAFEDLDEQLKGVHFEVNNHGKACLSTAVEVFENTRKFGLRQPQQFLSEINEKNEVNRLNELLLFAHKLMTLTDNNFK</sequence>
<keyword evidence="1" id="KW-0472">Membrane</keyword>
<protein>
    <recommendedName>
        <fullName evidence="4">DUF3137 domain-containing protein</fullName>
    </recommendedName>
</protein>
<organism evidence="2 3">
    <name type="scientific">Colwellia asteriadis</name>
    <dbReference type="NCBI Taxonomy" id="517723"/>
    <lineage>
        <taxon>Bacteria</taxon>
        <taxon>Pseudomonadati</taxon>
        <taxon>Pseudomonadota</taxon>
        <taxon>Gammaproteobacteria</taxon>
        <taxon>Alteromonadales</taxon>
        <taxon>Colwelliaceae</taxon>
        <taxon>Colwellia</taxon>
    </lineage>
</organism>
<proteinExistence type="predicted"/>
<evidence type="ECO:0000256" key="1">
    <source>
        <dbReference type="SAM" id="Phobius"/>
    </source>
</evidence>
<evidence type="ECO:0000313" key="2">
    <source>
        <dbReference type="EMBL" id="GAA0813204.1"/>
    </source>
</evidence>
<keyword evidence="3" id="KW-1185">Reference proteome</keyword>
<evidence type="ECO:0008006" key="4">
    <source>
        <dbReference type="Google" id="ProtNLM"/>
    </source>
</evidence>
<reference evidence="2 3" key="1">
    <citation type="journal article" date="2019" name="Int. J. Syst. Evol. Microbiol.">
        <title>The Global Catalogue of Microorganisms (GCM) 10K type strain sequencing project: providing services to taxonomists for standard genome sequencing and annotation.</title>
        <authorList>
            <consortium name="The Broad Institute Genomics Platform"/>
            <consortium name="The Broad Institute Genome Sequencing Center for Infectious Disease"/>
            <person name="Wu L."/>
            <person name="Ma J."/>
        </authorList>
    </citation>
    <scope>NUCLEOTIDE SEQUENCE [LARGE SCALE GENOMIC DNA]</scope>
    <source>
        <strain evidence="2 3">JCM 15608</strain>
    </source>
</reference>
<feature type="transmembrane region" description="Helical" evidence="1">
    <location>
        <begin position="93"/>
        <end position="109"/>
    </location>
</feature>
<keyword evidence="1" id="KW-0812">Transmembrane</keyword>
<name>A0ABN1L482_9GAMM</name>
<dbReference type="Proteomes" id="UP001500021">
    <property type="component" value="Unassembled WGS sequence"/>
</dbReference>
<evidence type="ECO:0000313" key="3">
    <source>
        <dbReference type="Proteomes" id="UP001500021"/>
    </source>
</evidence>
<gene>
    <name evidence="2" type="ORF">GCM10009111_08250</name>
</gene>
<comment type="caution">
    <text evidence="2">The sequence shown here is derived from an EMBL/GenBank/DDBJ whole genome shotgun (WGS) entry which is preliminary data.</text>
</comment>